<dbReference type="SUPFAM" id="SSF50729">
    <property type="entry name" value="PH domain-like"/>
    <property type="match status" value="1"/>
</dbReference>
<evidence type="ECO:0000256" key="1">
    <source>
        <dbReference type="ARBA" id="ARBA00000900"/>
    </source>
</evidence>
<dbReference type="Pfam" id="PF09380">
    <property type="entry name" value="FERM_C"/>
    <property type="match status" value="1"/>
</dbReference>
<dbReference type="InterPro" id="IPR011993">
    <property type="entry name" value="PH-like_dom_sf"/>
</dbReference>
<dbReference type="InterPro" id="IPR035963">
    <property type="entry name" value="FERM_2"/>
</dbReference>
<dbReference type="InterPro" id="IPR018980">
    <property type="entry name" value="FERM_PH-like_C"/>
</dbReference>
<keyword evidence="6" id="KW-0808">Transferase</keyword>
<keyword evidence="7 10" id="KW-0479">Metal-binding</keyword>
<evidence type="ECO:0000256" key="11">
    <source>
        <dbReference type="SAM" id="MobiDB-lite"/>
    </source>
</evidence>
<dbReference type="GO" id="GO:0006511">
    <property type="term" value="P:ubiquitin-dependent protein catabolic process"/>
    <property type="evidence" value="ECO:0007669"/>
    <property type="project" value="TreeGrafter"/>
</dbReference>
<dbReference type="SUPFAM" id="SSF47031">
    <property type="entry name" value="Second domain of FERM"/>
    <property type="match status" value="1"/>
</dbReference>
<protein>
    <recommendedName>
        <fullName evidence="4">RING-type E3 ubiquitin transferase</fullName>
        <ecNumber evidence="4">2.3.2.27</ecNumber>
    </recommendedName>
</protein>
<feature type="domain" description="RING-type" evidence="13">
    <location>
        <begin position="448"/>
        <end position="483"/>
    </location>
</feature>
<evidence type="ECO:0000313" key="14">
    <source>
        <dbReference type="EMBL" id="THD28518.1"/>
    </source>
</evidence>
<dbReference type="InterPro" id="IPR041790">
    <property type="entry name" value="MYLIP_FERM_C"/>
</dbReference>
<feature type="compositionally biased region" description="Polar residues" evidence="11">
    <location>
        <begin position="395"/>
        <end position="413"/>
    </location>
</feature>
<dbReference type="GO" id="GO:0016567">
    <property type="term" value="P:protein ubiquitination"/>
    <property type="evidence" value="ECO:0007669"/>
    <property type="project" value="UniProtKB-UniPathway"/>
</dbReference>
<keyword evidence="9" id="KW-0862">Zinc</keyword>
<evidence type="ECO:0000256" key="5">
    <source>
        <dbReference type="ARBA" id="ARBA00022490"/>
    </source>
</evidence>
<feature type="region of interest" description="Disordered" evidence="11">
    <location>
        <begin position="565"/>
        <end position="663"/>
    </location>
</feature>
<feature type="region of interest" description="Disordered" evidence="11">
    <location>
        <begin position="395"/>
        <end position="418"/>
    </location>
</feature>
<dbReference type="GO" id="GO:0061630">
    <property type="term" value="F:ubiquitin protein ligase activity"/>
    <property type="evidence" value="ECO:0007669"/>
    <property type="project" value="UniProtKB-EC"/>
</dbReference>
<evidence type="ECO:0000259" key="13">
    <source>
        <dbReference type="PROSITE" id="PS50089"/>
    </source>
</evidence>
<reference evidence="14" key="1">
    <citation type="submission" date="2019-03" db="EMBL/GenBank/DDBJ databases">
        <title>Improved annotation for the trematode Fasciola hepatica.</title>
        <authorList>
            <person name="Choi Y.-J."/>
            <person name="Martin J."/>
            <person name="Mitreva M."/>
        </authorList>
    </citation>
    <scope>NUCLEOTIDE SEQUENCE [LARGE SCALE GENOMIC DNA]</scope>
</reference>
<dbReference type="PANTHER" id="PTHR23280:SF13">
    <property type="entry name" value="E3 UBIQUITIN-PROTEIN LIGASE MYLIP"/>
    <property type="match status" value="1"/>
</dbReference>
<feature type="compositionally biased region" description="Polar residues" evidence="11">
    <location>
        <begin position="624"/>
        <end position="641"/>
    </location>
</feature>
<organism evidence="14 15">
    <name type="scientific">Fasciola hepatica</name>
    <name type="common">Liver fluke</name>
    <dbReference type="NCBI Taxonomy" id="6192"/>
    <lineage>
        <taxon>Eukaryota</taxon>
        <taxon>Metazoa</taxon>
        <taxon>Spiralia</taxon>
        <taxon>Lophotrochozoa</taxon>
        <taxon>Platyhelminthes</taxon>
        <taxon>Trematoda</taxon>
        <taxon>Digenea</taxon>
        <taxon>Plagiorchiida</taxon>
        <taxon>Echinostomata</taxon>
        <taxon>Echinostomatoidea</taxon>
        <taxon>Fasciolidae</taxon>
        <taxon>Fasciola</taxon>
    </lineage>
</organism>
<evidence type="ECO:0000256" key="2">
    <source>
        <dbReference type="ARBA" id="ARBA00004496"/>
    </source>
</evidence>
<evidence type="ECO:0000256" key="10">
    <source>
        <dbReference type="PROSITE-ProRule" id="PRU00175"/>
    </source>
</evidence>
<dbReference type="CDD" id="cd13195">
    <property type="entry name" value="FERM_C_MYLIP_IDOL"/>
    <property type="match status" value="1"/>
</dbReference>
<evidence type="ECO:0000256" key="8">
    <source>
        <dbReference type="ARBA" id="ARBA00022786"/>
    </source>
</evidence>
<comment type="catalytic activity">
    <reaction evidence="1">
        <text>S-ubiquitinyl-[E2 ubiquitin-conjugating enzyme]-L-cysteine + [acceptor protein]-L-lysine = [E2 ubiquitin-conjugating enzyme]-L-cysteine + N(6)-ubiquitinyl-[acceptor protein]-L-lysine.</text>
        <dbReference type="EC" id="2.3.2.27"/>
    </reaction>
</comment>
<dbReference type="Proteomes" id="UP000230066">
    <property type="component" value="Unassembled WGS sequence"/>
</dbReference>
<dbReference type="Pfam" id="PF09379">
    <property type="entry name" value="FERM_N"/>
    <property type="match status" value="1"/>
</dbReference>
<feature type="compositionally biased region" description="Polar residues" evidence="11">
    <location>
        <begin position="569"/>
        <end position="616"/>
    </location>
</feature>
<dbReference type="EMBL" id="JXXN02000129">
    <property type="protein sequence ID" value="THD28518.1"/>
    <property type="molecule type" value="Genomic_DNA"/>
</dbReference>
<dbReference type="InterPro" id="IPR013083">
    <property type="entry name" value="Znf_RING/FYVE/PHD"/>
</dbReference>
<dbReference type="InterPro" id="IPR000299">
    <property type="entry name" value="FERM_domain"/>
</dbReference>
<dbReference type="GO" id="GO:0008270">
    <property type="term" value="F:zinc ion binding"/>
    <property type="evidence" value="ECO:0007669"/>
    <property type="project" value="UniProtKB-KW"/>
</dbReference>
<dbReference type="Pfam" id="PF13920">
    <property type="entry name" value="zf-C3HC4_3"/>
    <property type="match status" value="1"/>
</dbReference>
<feature type="domain" description="FERM" evidence="12">
    <location>
        <begin position="35"/>
        <end position="320"/>
    </location>
</feature>
<keyword evidence="7 10" id="KW-0863">Zinc-finger</keyword>
<dbReference type="InterPro" id="IPR019749">
    <property type="entry name" value="Band_41_domain"/>
</dbReference>
<dbReference type="UniPathway" id="UPA00143"/>
<dbReference type="GO" id="GO:0005737">
    <property type="term" value="C:cytoplasm"/>
    <property type="evidence" value="ECO:0007669"/>
    <property type="project" value="UniProtKB-SubCell"/>
</dbReference>
<evidence type="ECO:0000256" key="3">
    <source>
        <dbReference type="ARBA" id="ARBA00004906"/>
    </source>
</evidence>
<dbReference type="SMART" id="SM00295">
    <property type="entry name" value="B41"/>
    <property type="match status" value="1"/>
</dbReference>
<gene>
    <name evidence="14" type="ORF">D915_000652</name>
</gene>
<keyword evidence="15" id="KW-1185">Reference proteome</keyword>
<dbReference type="CDD" id="cd14473">
    <property type="entry name" value="FERM_B-lobe"/>
    <property type="match status" value="1"/>
</dbReference>
<name>A0A4E0RY14_FASHE</name>
<evidence type="ECO:0000256" key="6">
    <source>
        <dbReference type="ARBA" id="ARBA00022679"/>
    </source>
</evidence>
<dbReference type="SUPFAM" id="SSF54236">
    <property type="entry name" value="Ubiquitin-like"/>
    <property type="match status" value="1"/>
</dbReference>
<evidence type="ECO:0000259" key="12">
    <source>
        <dbReference type="PROSITE" id="PS50057"/>
    </source>
</evidence>
<dbReference type="Gene3D" id="3.10.20.90">
    <property type="entry name" value="Phosphatidylinositol 3-kinase Catalytic Subunit, Chain A, domain 1"/>
    <property type="match status" value="1"/>
</dbReference>
<keyword evidence="5" id="KW-0963">Cytoplasm</keyword>
<dbReference type="PANTHER" id="PTHR23280">
    <property type="entry name" value="4.1 G PROTEIN"/>
    <property type="match status" value="1"/>
</dbReference>
<dbReference type="SMART" id="SM01196">
    <property type="entry name" value="FERM_C"/>
    <property type="match status" value="1"/>
</dbReference>
<dbReference type="InterPro" id="IPR001841">
    <property type="entry name" value="Znf_RING"/>
</dbReference>
<evidence type="ECO:0000256" key="7">
    <source>
        <dbReference type="ARBA" id="ARBA00022771"/>
    </source>
</evidence>
<dbReference type="InterPro" id="IPR029071">
    <property type="entry name" value="Ubiquitin-like_domsf"/>
</dbReference>
<dbReference type="CDD" id="cd17104">
    <property type="entry name" value="FERM_F1_MYLIP"/>
    <property type="match status" value="1"/>
</dbReference>
<accession>A0A4E0RY14</accession>
<proteinExistence type="predicted"/>
<comment type="subcellular location">
    <subcellularLocation>
        <location evidence="2">Cytoplasm</location>
    </subcellularLocation>
</comment>
<dbReference type="InterPro" id="IPR019748">
    <property type="entry name" value="FERM_central"/>
</dbReference>
<comment type="caution">
    <text evidence="14">The sequence shown here is derived from an EMBL/GenBank/DDBJ whole genome shotgun (WGS) entry which is preliminary data.</text>
</comment>
<dbReference type="SUPFAM" id="SSF57850">
    <property type="entry name" value="RING/U-box"/>
    <property type="match status" value="1"/>
</dbReference>
<dbReference type="PROSITE" id="PS50057">
    <property type="entry name" value="FERM_3"/>
    <property type="match status" value="1"/>
</dbReference>
<dbReference type="InterPro" id="IPR014352">
    <property type="entry name" value="FERM/acyl-CoA-bd_prot_sf"/>
</dbReference>
<evidence type="ECO:0000256" key="9">
    <source>
        <dbReference type="ARBA" id="ARBA00022833"/>
    </source>
</evidence>
<dbReference type="AlphaFoldDB" id="A0A4E0RY14"/>
<dbReference type="EC" id="2.3.2.27" evidence="4"/>
<keyword evidence="8" id="KW-0833">Ubl conjugation pathway</keyword>
<dbReference type="InterPro" id="IPR018979">
    <property type="entry name" value="FERM_N"/>
</dbReference>
<feature type="region of interest" description="Disordered" evidence="11">
    <location>
        <begin position="1"/>
        <end position="26"/>
    </location>
</feature>
<dbReference type="Gene3D" id="2.30.29.30">
    <property type="entry name" value="Pleckstrin-homology domain (PH domain)/Phosphotyrosine-binding domain (PTB)"/>
    <property type="match status" value="1"/>
</dbReference>
<comment type="pathway">
    <text evidence="3">Protein modification; protein ubiquitination.</text>
</comment>
<dbReference type="PROSITE" id="PS50089">
    <property type="entry name" value="ZF_RING_2"/>
    <property type="match status" value="1"/>
</dbReference>
<dbReference type="Gene3D" id="1.20.80.10">
    <property type="match status" value="1"/>
</dbReference>
<evidence type="ECO:0000256" key="4">
    <source>
        <dbReference type="ARBA" id="ARBA00012483"/>
    </source>
</evidence>
<sequence>MAHGSVLDGMSQRSGTRHLGRTTSESGRFQTAAPIICYITQADNNVFHVEVEHKADGQEVLDKICKMLGIMDEAEYFGVQFMGLKNEMLWLNNRNRLSKQVPGSSPYHLYFRVKYYVPPHAILLEDTRNQFYNNVVQQLKGGVWDAESTLETQANLIALMAYTQFGPYNANTTPCKYACFWPDCRGEIPPEAIRMAANFHRDLDGFTVSHAKYELLRIVSMEFPSYGTHFYEVKDIFDRKLLLGVGPEGLALCSSHTSVIERFPYCRVHTVTTSARVVTLNLLEDDGSVKGRNYQLATNRLASSLYRSITEIHAFFRCDSVRDTVLWQTTRDLKDALVSIFDHNGKDYAFDVRYTFREVYDRARRHLYHCTSNTSPRGSPLNHAGIVLNNDESIASSSGGDALQRSSGDNASTAGGLKREYSSRAESIVSTEEVQEIVQERLREVGICRLCMDAPISRVFFPCGHIICCATCADRVEECSICRKPIELRHPCFLPWSADEDLENIMHSSTRRSRRLSAKSEIDPSVSSSSSVFMPHTASAPTCNLFCPPSTNCLTLTITDPVTERLSPDVTTAQTNVNSSMESTNPFSRSSSEGSASHTPTVNSTPVHTCASSQTPVLDPDNHSAVSLTSDINIRSETALSSPEPHANGPRRPPVHVTWQNPT</sequence>
<dbReference type="Gene3D" id="3.30.40.10">
    <property type="entry name" value="Zinc/RING finger domain, C3HC4 (zinc finger)"/>
    <property type="match status" value="1"/>
</dbReference>
<evidence type="ECO:0000313" key="15">
    <source>
        <dbReference type="Proteomes" id="UP000230066"/>
    </source>
</evidence>